<dbReference type="GO" id="GO:0005886">
    <property type="term" value="C:plasma membrane"/>
    <property type="evidence" value="ECO:0007669"/>
    <property type="project" value="UniProtKB-SubCell"/>
</dbReference>
<keyword evidence="8 15" id="KW-0472">Membrane</keyword>
<evidence type="ECO:0000256" key="7">
    <source>
        <dbReference type="ARBA" id="ARBA00023065"/>
    </source>
</evidence>
<feature type="region of interest" description="Disordered" evidence="14">
    <location>
        <begin position="30"/>
        <end position="130"/>
    </location>
</feature>
<name>A0A7S4EQI7_9STRA</name>
<dbReference type="PANTHER" id="PTHR12424:SF19">
    <property type="entry name" value="INTEGRASE ZINC-BINDING DOMAIN-CONTAINING PROTEIN"/>
    <property type="match status" value="1"/>
</dbReference>
<evidence type="ECO:0000256" key="3">
    <source>
        <dbReference type="ARBA" id="ARBA00022448"/>
    </source>
</evidence>
<dbReference type="EMBL" id="HBIX01031453">
    <property type="protein sequence ID" value="CAE0728045.1"/>
    <property type="molecule type" value="Transcribed_RNA"/>
</dbReference>
<feature type="compositionally biased region" description="Low complexity" evidence="14">
    <location>
        <begin position="51"/>
        <end position="61"/>
    </location>
</feature>
<dbReference type="AlphaFoldDB" id="A0A7S4EQI7"/>
<feature type="region of interest" description="Disordered" evidence="14">
    <location>
        <begin position="831"/>
        <end position="863"/>
    </location>
</feature>
<keyword evidence="10" id="KW-0325">Glycoprotein</keyword>
<dbReference type="GO" id="GO:0005254">
    <property type="term" value="F:chloride channel activity"/>
    <property type="evidence" value="ECO:0007669"/>
    <property type="project" value="UniProtKB-KW"/>
</dbReference>
<evidence type="ECO:0000256" key="13">
    <source>
        <dbReference type="SAM" id="Coils"/>
    </source>
</evidence>
<evidence type="ECO:0000256" key="6">
    <source>
        <dbReference type="ARBA" id="ARBA00022989"/>
    </source>
</evidence>
<feature type="transmembrane region" description="Helical" evidence="15">
    <location>
        <begin position="630"/>
        <end position="654"/>
    </location>
</feature>
<protein>
    <submittedName>
        <fullName evidence="16">Uncharacterized protein</fullName>
    </submittedName>
</protein>
<reference evidence="16" key="1">
    <citation type="submission" date="2021-01" db="EMBL/GenBank/DDBJ databases">
        <authorList>
            <person name="Corre E."/>
            <person name="Pelletier E."/>
            <person name="Niang G."/>
            <person name="Scheremetjew M."/>
            <person name="Finn R."/>
            <person name="Kale V."/>
            <person name="Holt S."/>
            <person name="Cochrane G."/>
            <person name="Meng A."/>
            <person name="Brown T."/>
            <person name="Cohen L."/>
        </authorList>
    </citation>
    <scope>NUCLEOTIDE SEQUENCE</scope>
    <source>
        <strain evidence="16">10249 10 AB</strain>
    </source>
</reference>
<feature type="compositionally biased region" description="Basic residues" evidence="14">
    <location>
        <begin position="76"/>
        <end position="90"/>
    </location>
</feature>
<feature type="compositionally biased region" description="Basic residues" evidence="14">
    <location>
        <begin position="98"/>
        <end position="109"/>
    </location>
</feature>
<evidence type="ECO:0000256" key="8">
    <source>
        <dbReference type="ARBA" id="ARBA00023136"/>
    </source>
</evidence>
<evidence type="ECO:0000256" key="4">
    <source>
        <dbReference type="ARBA" id="ARBA00022475"/>
    </source>
</evidence>
<evidence type="ECO:0000313" key="16">
    <source>
        <dbReference type="EMBL" id="CAE0728045.1"/>
    </source>
</evidence>
<accession>A0A7S4EQI7</accession>
<evidence type="ECO:0000256" key="15">
    <source>
        <dbReference type="SAM" id="Phobius"/>
    </source>
</evidence>
<proteinExistence type="inferred from homology"/>
<evidence type="ECO:0000256" key="11">
    <source>
        <dbReference type="ARBA" id="ARBA00023214"/>
    </source>
</evidence>
<feature type="transmembrane region" description="Helical" evidence="15">
    <location>
        <begin position="389"/>
        <end position="410"/>
    </location>
</feature>
<feature type="compositionally biased region" description="Basic and acidic residues" evidence="14">
    <location>
        <begin position="110"/>
        <end position="119"/>
    </location>
</feature>
<evidence type="ECO:0000256" key="9">
    <source>
        <dbReference type="ARBA" id="ARBA00023173"/>
    </source>
</evidence>
<dbReference type="InterPro" id="IPR006990">
    <property type="entry name" value="Tweety"/>
</dbReference>
<evidence type="ECO:0000256" key="2">
    <source>
        <dbReference type="ARBA" id="ARBA00009849"/>
    </source>
</evidence>
<evidence type="ECO:0000256" key="5">
    <source>
        <dbReference type="ARBA" id="ARBA00022692"/>
    </source>
</evidence>
<sequence>MLTTAMQQRNQNLEEGVEIWYDAQARTFFSNNGTRDGDGNSSGKIKSDDGNSNSNNENNESSDLHGRKNSSTSRRSPWKNKCRVQKKQSHTQKEKRVGTRNHGKKRARRNGHEYEDKANRLTPGTTTTVPTVTLHSDLNSEQQSSMGYAETVGDDERDDLFPQNNKYNHYYCNSNNNMLHRCSRIIFFTAGACIVTSSFSMALFGANVLGEAISKSNDALEQTQGLALEGIEIVDNFLGSYYNYTNNETDHLLLSPSNLEEEIYLRLNKTDTKDNINNSISRSKTKYSDYVLHGLFENAMAQLFQTTNDACDLSEPLFYDSYQNSYYFGHALKRILDLWNGDLAVQIQEQQEQQQTVGVLHQLGSIPGDLGYVLDFTSTLYERIVKHKWVVPTLRTCNALLSVVGLLLLVDATTYRERCNSSNNNNRRWIIVWLFATLVVLSFVSSIASLVGSTALADLCKDSPDEAVVQFLSAEKENLLLMLNRNKNTDDDGIGAAREEVSSALLYDMAVYFIEKCPISDVPTEWTNLLDIGWEFAGALWEVAQIMVDPRDPSIKDMCSVPTSSLLDPGAVNYNNNSSIANTGELLSHISCDFSLMMLEFTDLFQCENWRPLYEAGMYDALCYSGVSGLMWVTITQSIVVIMSLVMLTFWVGYFDLIDLSPHATAGNEGTIQQDITMITADEDEDDEDQGNVRSVQLDSSTQYYENEQRKWGDWEGEGNFSFDDWEEQKSYKIIGLDTDTAQIMEAEINPMASLQKHQGPLSRLPPQTQLRESKIRRGYSNVDHTGRIHRMGDNTNTSIDPLTTSSMYAVRAPSFASNKDSNVEVSIHHNRRQHTHSNDGDRYSGTPYSGGGGGHDHYPEYEGSWNSRVADLVVSPKNVSKDISEEAIRIRERLQEIKERRAKLAKR</sequence>
<feature type="coiled-coil region" evidence="13">
    <location>
        <begin position="881"/>
        <end position="908"/>
    </location>
</feature>
<organism evidence="16">
    <name type="scientific">Pseudo-nitzschia australis</name>
    <dbReference type="NCBI Taxonomy" id="44445"/>
    <lineage>
        <taxon>Eukaryota</taxon>
        <taxon>Sar</taxon>
        <taxon>Stramenopiles</taxon>
        <taxon>Ochrophyta</taxon>
        <taxon>Bacillariophyta</taxon>
        <taxon>Bacillariophyceae</taxon>
        <taxon>Bacillariophycidae</taxon>
        <taxon>Bacillariales</taxon>
        <taxon>Bacillariaceae</taxon>
        <taxon>Pseudo-nitzschia</taxon>
    </lineage>
</organism>
<keyword evidence="3" id="KW-0813">Transport</keyword>
<keyword evidence="12" id="KW-0407">Ion channel</keyword>
<keyword evidence="7" id="KW-0406">Ion transport</keyword>
<dbReference type="PANTHER" id="PTHR12424">
    <property type="entry name" value="TWEETY-RELATED"/>
    <property type="match status" value="1"/>
</dbReference>
<evidence type="ECO:0000256" key="10">
    <source>
        <dbReference type="ARBA" id="ARBA00023180"/>
    </source>
</evidence>
<keyword evidence="11" id="KW-0868">Chloride</keyword>
<evidence type="ECO:0000256" key="14">
    <source>
        <dbReference type="SAM" id="MobiDB-lite"/>
    </source>
</evidence>
<keyword evidence="6 15" id="KW-1133">Transmembrane helix</keyword>
<dbReference type="GO" id="GO:0034707">
    <property type="term" value="C:chloride channel complex"/>
    <property type="evidence" value="ECO:0007669"/>
    <property type="project" value="UniProtKB-KW"/>
</dbReference>
<evidence type="ECO:0000256" key="12">
    <source>
        <dbReference type="ARBA" id="ARBA00023303"/>
    </source>
</evidence>
<keyword evidence="4" id="KW-1003">Cell membrane</keyword>
<keyword evidence="9" id="KW-0869">Chloride channel</keyword>
<keyword evidence="5 15" id="KW-0812">Transmembrane</keyword>
<feature type="transmembrane region" description="Helical" evidence="15">
    <location>
        <begin position="430"/>
        <end position="451"/>
    </location>
</feature>
<keyword evidence="13" id="KW-0175">Coiled coil</keyword>
<gene>
    <name evidence="16" type="ORF">PAUS00366_LOCUS20829</name>
</gene>
<comment type="similarity">
    <text evidence="2">Belongs to the tweety family.</text>
</comment>
<evidence type="ECO:0000256" key="1">
    <source>
        <dbReference type="ARBA" id="ARBA00004651"/>
    </source>
</evidence>
<feature type="compositionally biased region" description="Polar residues" evidence="14">
    <location>
        <begin position="30"/>
        <end position="44"/>
    </location>
</feature>
<feature type="transmembrane region" description="Helical" evidence="15">
    <location>
        <begin position="185"/>
        <end position="206"/>
    </location>
</feature>
<comment type="subcellular location">
    <subcellularLocation>
        <location evidence="1">Cell membrane</location>
        <topology evidence="1">Multi-pass membrane protein</topology>
    </subcellularLocation>
</comment>